<evidence type="ECO:0000256" key="3">
    <source>
        <dbReference type="ARBA" id="ARBA00022843"/>
    </source>
</evidence>
<organism evidence="8 9">
    <name type="scientific">Helobdella robusta</name>
    <name type="common">Californian leech</name>
    <dbReference type="NCBI Taxonomy" id="6412"/>
    <lineage>
        <taxon>Eukaryota</taxon>
        <taxon>Metazoa</taxon>
        <taxon>Spiralia</taxon>
        <taxon>Lophotrochozoa</taxon>
        <taxon>Annelida</taxon>
        <taxon>Clitellata</taxon>
        <taxon>Hirudinea</taxon>
        <taxon>Rhynchobdellida</taxon>
        <taxon>Glossiphoniidae</taxon>
        <taxon>Helobdella</taxon>
    </lineage>
</organism>
<keyword evidence="9" id="KW-1185">Reference proteome</keyword>
<reference evidence="7 9" key="2">
    <citation type="journal article" date="2013" name="Nature">
        <title>Insights into bilaterian evolution from three spiralian genomes.</title>
        <authorList>
            <person name="Simakov O."/>
            <person name="Marletaz F."/>
            <person name="Cho S.J."/>
            <person name="Edsinger-Gonzales E."/>
            <person name="Havlak P."/>
            <person name="Hellsten U."/>
            <person name="Kuo D.H."/>
            <person name="Larsson T."/>
            <person name="Lv J."/>
            <person name="Arendt D."/>
            <person name="Savage R."/>
            <person name="Osoegawa K."/>
            <person name="de Jong P."/>
            <person name="Grimwood J."/>
            <person name="Chapman J.A."/>
            <person name="Shapiro H."/>
            <person name="Aerts A."/>
            <person name="Otillar R.P."/>
            <person name="Terry A.Y."/>
            <person name="Boore J.L."/>
            <person name="Grigoriev I.V."/>
            <person name="Lindberg D.R."/>
            <person name="Seaver E.C."/>
            <person name="Weisblat D.A."/>
            <person name="Putnam N.H."/>
            <person name="Rokhsar D.S."/>
        </authorList>
    </citation>
    <scope>NUCLEOTIDE SEQUENCE</scope>
</reference>
<evidence type="ECO:0000256" key="1">
    <source>
        <dbReference type="ARBA" id="ARBA00022499"/>
    </source>
</evidence>
<dbReference type="OrthoDB" id="10025028at2759"/>
<protein>
    <submittedName>
        <fullName evidence="7 8">Uncharacterized protein</fullName>
    </submittedName>
</protein>
<dbReference type="CTD" id="20194934"/>
<evidence type="ECO:0000259" key="6">
    <source>
        <dbReference type="Pfam" id="PF25561"/>
    </source>
</evidence>
<evidence type="ECO:0000256" key="4">
    <source>
        <dbReference type="SAM" id="MobiDB-lite"/>
    </source>
</evidence>
<gene>
    <name evidence="8" type="primary">20194934</name>
    <name evidence="7" type="ORF">HELRODRAFT_107834</name>
</gene>
<feature type="domain" description="ZMYM2-like/QRICH1 C-terminal" evidence="5">
    <location>
        <begin position="414"/>
        <end position="568"/>
    </location>
</feature>
<dbReference type="InterPro" id="IPR021893">
    <property type="entry name" value="ZMYM2-like_C"/>
</dbReference>
<dbReference type="KEGG" id="hro:HELRODRAFT_107834"/>
<keyword evidence="1" id="KW-1017">Isopeptide bond</keyword>
<dbReference type="Pfam" id="PF25561">
    <property type="entry name" value="QRICH1"/>
    <property type="match status" value="1"/>
</dbReference>
<reference evidence="9" key="1">
    <citation type="submission" date="2012-12" db="EMBL/GenBank/DDBJ databases">
        <authorList>
            <person name="Hellsten U."/>
            <person name="Grimwood J."/>
            <person name="Chapman J.A."/>
            <person name="Shapiro H."/>
            <person name="Aerts A."/>
            <person name="Otillar R.P."/>
            <person name="Terry A.Y."/>
            <person name="Boore J.L."/>
            <person name="Simakov O."/>
            <person name="Marletaz F."/>
            <person name="Cho S.-J."/>
            <person name="Edsinger-Gonzales E."/>
            <person name="Havlak P."/>
            <person name="Kuo D.-H."/>
            <person name="Larsson T."/>
            <person name="Lv J."/>
            <person name="Arendt D."/>
            <person name="Savage R."/>
            <person name="Osoegawa K."/>
            <person name="de Jong P."/>
            <person name="Lindberg D.R."/>
            <person name="Seaver E.C."/>
            <person name="Weisblat D.A."/>
            <person name="Putnam N.H."/>
            <person name="Grigoriev I.V."/>
            <person name="Rokhsar D.S."/>
        </authorList>
    </citation>
    <scope>NUCLEOTIDE SEQUENCE</scope>
</reference>
<sequence>MKSVATSTASSATVKPSPAMTPTSTKAATNSLWIKKASSMLAPSMHNKPGVTPVKKVDTMNKSLMCKPIMLTKATACNPMRIHKSTQTDEEVIEHKKTTIVPIPVPVLIPAPITPCVIPSPYPIPTPVPVPVPCMIPATRENVQLLMRGLQDLYNKSITNPLEAELLDMAEVISSTKSEEDIQNEAYNATIVRGVNDQNYIYPGTAPSTYKYRNGGEDVLEMAMRVVADMPEDQTGATNISKARVPGYLESSRSEMAMMSSFSNRGGPTKRANIYNSSQQLPLPFNESKVKLKYSYALKAWRSWAEQKNHDNSKTAGASRGRVRFFFDPDPLKLSYEELNAALSMFVRDVRKPTGEKYAPDSIYYMCLGLQYYLRENGRQDNIFFDVPYQKFTDVLNELMSAFELRLNTENMLICRVIEDHLWESKQLGCHTPQTLLNTLIYFNTKHFLLDSVDAHMNLSFAAIERGSDKTTDGQIVKKITLKQAVSFRELKTLPEQEYTQHELPDDPARCPVKLFDFYLSRCPEVIRQHSRLFYLTPELSSRPENPIWFSTMALSRGALNKMINRVKVVREIQVARLEHMQFEA</sequence>
<feature type="compositionally biased region" description="Low complexity" evidence="4">
    <location>
        <begin position="1"/>
        <end position="18"/>
    </location>
</feature>
<evidence type="ECO:0000313" key="9">
    <source>
        <dbReference type="Proteomes" id="UP000015101"/>
    </source>
</evidence>
<feature type="region of interest" description="Disordered" evidence="4">
    <location>
        <begin position="1"/>
        <end position="27"/>
    </location>
</feature>
<keyword evidence="3" id="KW-0832">Ubl conjugation</keyword>
<dbReference type="InterPro" id="IPR051284">
    <property type="entry name" value="ZnF_MYMT-QRICH1"/>
</dbReference>
<dbReference type="EMBL" id="AMQM01001661">
    <property type="status" value="NOT_ANNOTATED_CDS"/>
    <property type="molecule type" value="Genomic_DNA"/>
</dbReference>
<dbReference type="eggNOG" id="ENOG502QQQ9">
    <property type="taxonomic scope" value="Eukaryota"/>
</dbReference>
<proteinExistence type="predicted"/>
<feature type="domain" description="QRICH1-like" evidence="6">
    <location>
        <begin position="291"/>
        <end position="403"/>
    </location>
</feature>
<dbReference type="HOGENOM" id="CLU_024729_0_0_1"/>
<dbReference type="InterPro" id="IPR057926">
    <property type="entry name" value="QRICH1_dom"/>
</dbReference>
<dbReference type="PANTHER" id="PTHR45736">
    <property type="entry name" value="ZINC FINGER MYM-TYPE PROTEIN"/>
    <property type="match status" value="1"/>
</dbReference>
<dbReference type="STRING" id="6412.T1EED2"/>
<accession>T1EED2</accession>
<dbReference type="InParanoid" id="T1EED2"/>
<keyword evidence="2" id="KW-0597">Phosphoprotein</keyword>
<dbReference type="Pfam" id="PF12012">
    <property type="entry name" value="DUF3504"/>
    <property type="match status" value="1"/>
</dbReference>
<dbReference type="RefSeq" id="XP_009027615.1">
    <property type="nucleotide sequence ID" value="XM_009029367.1"/>
</dbReference>
<dbReference type="PANTHER" id="PTHR45736:SF1">
    <property type="entry name" value="WITHOUT CHILDREN, ISOFORM B"/>
    <property type="match status" value="1"/>
</dbReference>
<reference evidence="8" key="3">
    <citation type="submission" date="2015-06" db="UniProtKB">
        <authorList>
            <consortium name="EnsemblMetazoa"/>
        </authorList>
    </citation>
    <scope>IDENTIFICATION</scope>
</reference>
<name>T1EED2_HELRO</name>
<dbReference type="EMBL" id="KB097571">
    <property type="protein sequence ID" value="ESN94565.1"/>
    <property type="molecule type" value="Genomic_DNA"/>
</dbReference>
<dbReference type="EnsemblMetazoa" id="HelroT107834">
    <property type="protein sequence ID" value="HelroP107834"/>
    <property type="gene ID" value="HelroG107834"/>
</dbReference>
<dbReference type="Proteomes" id="UP000015101">
    <property type="component" value="Unassembled WGS sequence"/>
</dbReference>
<dbReference type="GeneID" id="20194934"/>
<dbReference type="AlphaFoldDB" id="T1EED2"/>
<evidence type="ECO:0000313" key="7">
    <source>
        <dbReference type="EMBL" id="ESN94565.1"/>
    </source>
</evidence>
<evidence type="ECO:0000256" key="2">
    <source>
        <dbReference type="ARBA" id="ARBA00022553"/>
    </source>
</evidence>
<evidence type="ECO:0000313" key="8">
    <source>
        <dbReference type="EnsemblMetazoa" id="HelroP107834"/>
    </source>
</evidence>
<evidence type="ECO:0000259" key="5">
    <source>
        <dbReference type="Pfam" id="PF12012"/>
    </source>
</evidence>